<proteinExistence type="predicted"/>
<dbReference type="AlphaFoldDB" id="A0A382L2E6"/>
<reference evidence="1" key="1">
    <citation type="submission" date="2018-05" db="EMBL/GenBank/DDBJ databases">
        <authorList>
            <person name="Lanie J.A."/>
            <person name="Ng W.-L."/>
            <person name="Kazmierczak K.M."/>
            <person name="Andrzejewski T.M."/>
            <person name="Davidsen T.M."/>
            <person name="Wayne K.J."/>
            <person name="Tettelin H."/>
            <person name="Glass J.I."/>
            <person name="Rusch D."/>
            <person name="Podicherti R."/>
            <person name="Tsui H.-C.T."/>
            <person name="Winkler M.E."/>
        </authorList>
    </citation>
    <scope>NUCLEOTIDE SEQUENCE</scope>
</reference>
<evidence type="ECO:0000313" key="1">
    <source>
        <dbReference type="EMBL" id="SVC29973.1"/>
    </source>
</evidence>
<organism evidence="1">
    <name type="scientific">marine metagenome</name>
    <dbReference type="NCBI Taxonomy" id="408172"/>
    <lineage>
        <taxon>unclassified sequences</taxon>
        <taxon>metagenomes</taxon>
        <taxon>ecological metagenomes</taxon>
    </lineage>
</organism>
<gene>
    <name evidence="1" type="ORF">METZ01_LOCUS282827</name>
</gene>
<feature type="non-terminal residue" evidence="1">
    <location>
        <position position="22"/>
    </location>
</feature>
<sequence>MGSSGHRRWLHISHRVFAGDDS</sequence>
<name>A0A382L2E6_9ZZZZ</name>
<accession>A0A382L2E6</accession>
<dbReference type="EMBL" id="UINC01083860">
    <property type="protein sequence ID" value="SVC29973.1"/>
    <property type="molecule type" value="Genomic_DNA"/>
</dbReference>
<protein>
    <submittedName>
        <fullName evidence="1">Uncharacterized protein</fullName>
    </submittedName>
</protein>